<evidence type="ECO:0000313" key="3">
    <source>
        <dbReference type="Proteomes" id="UP001341245"/>
    </source>
</evidence>
<dbReference type="EMBL" id="JASGXD010000019">
    <property type="protein sequence ID" value="KAK6000151.1"/>
    <property type="molecule type" value="Genomic_DNA"/>
</dbReference>
<dbReference type="SUPFAM" id="SSF48452">
    <property type="entry name" value="TPR-like"/>
    <property type="match status" value="1"/>
</dbReference>
<feature type="region of interest" description="Disordered" evidence="1">
    <location>
        <begin position="749"/>
        <end position="802"/>
    </location>
</feature>
<dbReference type="InterPro" id="IPR011990">
    <property type="entry name" value="TPR-like_helical_dom_sf"/>
</dbReference>
<feature type="compositionally biased region" description="Polar residues" evidence="1">
    <location>
        <begin position="427"/>
        <end position="453"/>
    </location>
</feature>
<reference evidence="2 3" key="1">
    <citation type="submission" date="2023-11" db="EMBL/GenBank/DDBJ databases">
        <title>Draft genome sequence and annotation of the polyextremotolerant black yeast-like fungus Aureobasidium pullulans NRRL 62042.</title>
        <authorList>
            <person name="Dielentheis-Frenken M.R.E."/>
            <person name="Wibberg D."/>
            <person name="Blank L.M."/>
            <person name="Tiso T."/>
        </authorList>
    </citation>
    <scope>NUCLEOTIDE SEQUENCE [LARGE SCALE GENOMIC DNA]</scope>
    <source>
        <strain evidence="2 3">NRRL 62042</strain>
    </source>
</reference>
<sequence>MKSAIHSSPRLDFRPKQLKVEYAIMDANRRVHKGDYSAALSLYNRLLDEACHPVYYLNRALCYIAMAQPHLAVNDALRAYMMAQSVIDAIRNQEEVNDHIRRIDAHINTYTDDCADALVRKEKWCTAPSMMFDHKHQNFKLARMTLVEEEFEESEAEKKTFTPPIYDLKHKALFRLVDALSRCGRGPSYSALHLLGDVFMLNTSGATKKTFQPFVRGELEALATHVQDKLLLDVIEGKASEADLQLTQTGFCFMNSIHSGIAERPINYNILNNCILTVDSNSIIQYECRFGMPASLVAAQDVFEGMVLFTESLPFVVSTANTADQSELATICDACGTHLQMLSPFVLRVLSEELKQAEAEVADKRKARAVRKEARARSSPARHRRTVAVDSPTGSTQRSSRLSEEREDENVSFGAEQDCDNDDWDSEPSSVGSDTSFANMTSDTPLRGRTTSMPGIFETPDVQICRYGKEKQRENFSYCSVDCYDLAKATYHDSICGSHIEDYLRKSMIQVEAPGLPSVNTQKLVLLLLVRILGWAYATSTDPLDLPVVQMFIASPRHSSLQHGSSVPWSFHNNVMRPYQMYQAMDGRGDSPKTIVNPDYSDGSVINSIISLIQRHMIIDDQMIWTKTYDEDGYHEQTLPYSNKKDGRKDKDIVFGRLHPLCDLLPLASHPEEANAELVDLGSGQIACLPILTRHLDDEGSDACIKKGARLLLRDATPRLATRDELATYAEVEDYGGGDTMMDVEQDDGILEDHSSDEEPQAEEQEEEFSGYVDEETYGADDDYMADAEWDIGEDDEDMMNF</sequence>
<accession>A0ABR0T6S8</accession>
<feature type="compositionally biased region" description="Acidic residues" evidence="1">
    <location>
        <begin position="417"/>
        <end position="426"/>
    </location>
</feature>
<evidence type="ECO:0000313" key="2">
    <source>
        <dbReference type="EMBL" id="KAK6000151.1"/>
    </source>
</evidence>
<proteinExistence type="predicted"/>
<evidence type="ECO:0000256" key="1">
    <source>
        <dbReference type="SAM" id="MobiDB-lite"/>
    </source>
</evidence>
<name>A0ABR0T6S8_AURPU</name>
<feature type="region of interest" description="Disordered" evidence="1">
    <location>
        <begin position="361"/>
        <end position="453"/>
    </location>
</feature>
<organism evidence="2 3">
    <name type="scientific">Aureobasidium pullulans</name>
    <name type="common">Black yeast</name>
    <name type="synonym">Pullularia pullulans</name>
    <dbReference type="NCBI Taxonomy" id="5580"/>
    <lineage>
        <taxon>Eukaryota</taxon>
        <taxon>Fungi</taxon>
        <taxon>Dikarya</taxon>
        <taxon>Ascomycota</taxon>
        <taxon>Pezizomycotina</taxon>
        <taxon>Dothideomycetes</taxon>
        <taxon>Dothideomycetidae</taxon>
        <taxon>Dothideales</taxon>
        <taxon>Saccotheciaceae</taxon>
        <taxon>Aureobasidium</taxon>
    </lineage>
</organism>
<dbReference type="Proteomes" id="UP001341245">
    <property type="component" value="Unassembled WGS sequence"/>
</dbReference>
<comment type="caution">
    <text evidence="2">The sequence shown here is derived from an EMBL/GenBank/DDBJ whole genome shotgun (WGS) entry which is preliminary data.</text>
</comment>
<protein>
    <submittedName>
        <fullName evidence="2">Uncharacterized protein</fullName>
    </submittedName>
</protein>
<dbReference type="Gene3D" id="1.25.40.10">
    <property type="entry name" value="Tetratricopeptide repeat domain"/>
    <property type="match status" value="1"/>
</dbReference>
<feature type="compositionally biased region" description="Basic and acidic residues" evidence="1">
    <location>
        <begin position="361"/>
        <end position="376"/>
    </location>
</feature>
<keyword evidence="3" id="KW-1185">Reference proteome</keyword>
<gene>
    <name evidence="2" type="ORF">QM012_004139</name>
</gene>